<organism evidence="3 4">
    <name type="scientific">Ignelater luminosus</name>
    <name type="common">Cucubano</name>
    <name type="synonym">Pyrophorus luminosus</name>
    <dbReference type="NCBI Taxonomy" id="2038154"/>
    <lineage>
        <taxon>Eukaryota</taxon>
        <taxon>Metazoa</taxon>
        <taxon>Ecdysozoa</taxon>
        <taxon>Arthropoda</taxon>
        <taxon>Hexapoda</taxon>
        <taxon>Insecta</taxon>
        <taxon>Pterygota</taxon>
        <taxon>Neoptera</taxon>
        <taxon>Endopterygota</taxon>
        <taxon>Coleoptera</taxon>
        <taxon>Polyphaga</taxon>
        <taxon>Elateriformia</taxon>
        <taxon>Elateroidea</taxon>
        <taxon>Elateridae</taxon>
        <taxon>Agrypninae</taxon>
        <taxon>Pyrophorini</taxon>
        <taxon>Ignelater</taxon>
    </lineage>
</organism>
<reference evidence="3" key="1">
    <citation type="submission" date="2019-08" db="EMBL/GenBank/DDBJ databases">
        <title>The genome of the North American firefly Photinus pyralis.</title>
        <authorList>
            <consortium name="Photinus pyralis genome working group"/>
            <person name="Fallon T.R."/>
            <person name="Sander Lower S.E."/>
            <person name="Weng J.-K."/>
        </authorList>
    </citation>
    <scope>NUCLEOTIDE SEQUENCE</scope>
    <source>
        <strain evidence="3">TRF0915ILg1</strain>
        <tissue evidence="3">Whole body</tissue>
    </source>
</reference>
<evidence type="ECO:0000313" key="4">
    <source>
        <dbReference type="Proteomes" id="UP000801492"/>
    </source>
</evidence>
<dbReference type="PROSITE" id="PS50143">
    <property type="entry name" value="BIR_REPEAT_2"/>
    <property type="match status" value="1"/>
</dbReference>
<gene>
    <name evidence="3" type="ORF">ILUMI_20629</name>
</gene>
<evidence type="ECO:0008006" key="5">
    <source>
        <dbReference type="Google" id="ProtNLM"/>
    </source>
</evidence>
<sequence length="151" mass="17675">MIVTPYDKFLFHVQLIFEEKRLKTFKEWPFDDDKPCSAQKLAEAGFYFAGSAADPDAVQCFLCDKALDGWDEEDDPWEEHLSHSENCEFAKLKQHEAALTYEQLTNFKKQLLIKSIKKCAEELKRDVDDLYNARLHKIKKFVRALKSRIAI</sequence>
<dbReference type="Gene3D" id="1.10.1170.10">
    <property type="entry name" value="Inhibitor Of Apoptosis Protein (2mihbC-IAP-1), Chain A"/>
    <property type="match status" value="1"/>
</dbReference>
<name>A0A8K0CH46_IGNLU</name>
<dbReference type="CDD" id="cd00022">
    <property type="entry name" value="BIR"/>
    <property type="match status" value="1"/>
</dbReference>
<dbReference type="AlphaFoldDB" id="A0A8K0CH46"/>
<dbReference type="SUPFAM" id="SSF57924">
    <property type="entry name" value="Inhibitor of apoptosis (IAP) repeat"/>
    <property type="match status" value="1"/>
</dbReference>
<dbReference type="EMBL" id="VTPC01089915">
    <property type="protein sequence ID" value="KAF2885561.1"/>
    <property type="molecule type" value="Genomic_DNA"/>
</dbReference>
<dbReference type="OrthoDB" id="2196114at2759"/>
<dbReference type="InterPro" id="IPR001370">
    <property type="entry name" value="BIR_rpt"/>
</dbReference>
<dbReference type="InterPro" id="IPR051190">
    <property type="entry name" value="Baculoviral_IAP"/>
</dbReference>
<dbReference type="PANTHER" id="PTHR46771:SF5">
    <property type="entry name" value="DETERIN"/>
    <property type="match status" value="1"/>
</dbReference>
<accession>A0A8K0CH46</accession>
<evidence type="ECO:0000256" key="2">
    <source>
        <dbReference type="ARBA" id="ARBA00022833"/>
    </source>
</evidence>
<dbReference type="PANTHER" id="PTHR46771">
    <property type="entry name" value="DETERIN"/>
    <property type="match status" value="1"/>
</dbReference>
<evidence type="ECO:0000313" key="3">
    <source>
        <dbReference type="EMBL" id="KAF2885561.1"/>
    </source>
</evidence>
<dbReference type="Pfam" id="PF00653">
    <property type="entry name" value="BIR"/>
    <property type="match status" value="1"/>
</dbReference>
<dbReference type="Proteomes" id="UP000801492">
    <property type="component" value="Unassembled WGS sequence"/>
</dbReference>
<keyword evidence="2" id="KW-0862">Zinc</keyword>
<comment type="caution">
    <text evidence="3">The sequence shown here is derived from an EMBL/GenBank/DDBJ whole genome shotgun (WGS) entry which is preliminary data.</text>
</comment>
<protein>
    <recommendedName>
        <fullName evidence="5">Baculoviral IAP repeat-containing protein 5</fullName>
    </recommendedName>
</protein>
<evidence type="ECO:0000256" key="1">
    <source>
        <dbReference type="ARBA" id="ARBA00022723"/>
    </source>
</evidence>
<keyword evidence="1" id="KW-0479">Metal-binding</keyword>
<proteinExistence type="predicted"/>
<keyword evidence="4" id="KW-1185">Reference proteome</keyword>
<dbReference type="SMART" id="SM00238">
    <property type="entry name" value="BIR"/>
    <property type="match status" value="1"/>
</dbReference>
<dbReference type="GO" id="GO:0046872">
    <property type="term" value="F:metal ion binding"/>
    <property type="evidence" value="ECO:0007669"/>
    <property type="project" value="UniProtKB-KW"/>
</dbReference>